<reference evidence="3 4" key="1">
    <citation type="submission" date="2016-07" db="EMBL/GenBank/DDBJ databases">
        <title>Pervasive Adenine N6-methylation of Active Genes in Fungi.</title>
        <authorList>
            <consortium name="DOE Joint Genome Institute"/>
            <person name="Mondo S.J."/>
            <person name="Dannebaum R.O."/>
            <person name="Kuo R.C."/>
            <person name="Labutti K."/>
            <person name="Haridas S."/>
            <person name="Kuo A."/>
            <person name="Salamov A."/>
            <person name="Ahrendt S.R."/>
            <person name="Lipzen A."/>
            <person name="Sullivan W."/>
            <person name="Andreopoulos W.B."/>
            <person name="Clum A."/>
            <person name="Lindquist E."/>
            <person name="Daum C."/>
            <person name="Ramamoorthy G.K."/>
            <person name="Gryganskyi A."/>
            <person name="Culley D."/>
            <person name="Magnuson J.K."/>
            <person name="James T.Y."/>
            <person name="O'Malley M.A."/>
            <person name="Stajich J.E."/>
            <person name="Spatafora J.W."/>
            <person name="Visel A."/>
            <person name="Grigoriev I.V."/>
        </authorList>
    </citation>
    <scope>NUCLEOTIDE SEQUENCE [LARGE SCALE GENOMIC DNA]</scope>
    <source>
        <strain evidence="3 4">ATCC 12442</strain>
    </source>
</reference>
<dbReference type="InterPro" id="IPR028045">
    <property type="entry name" value="HROB"/>
</dbReference>
<dbReference type="GO" id="GO:0000725">
    <property type="term" value="P:recombinational repair"/>
    <property type="evidence" value="ECO:0007669"/>
    <property type="project" value="InterPro"/>
</dbReference>
<dbReference type="Proteomes" id="UP000193922">
    <property type="component" value="Unassembled WGS sequence"/>
</dbReference>
<feature type="compositionally biased region" description="Basic and acidic residues" evidence="1">
    <location>
        <begin position="8"/>
        <end position="17"/>
    </location>
</feature>
<accession>A0A1Y1W5B5</accession>
<dbReference type="PANTHER" id="PTHR14523">
    <property type="entry name" value="UNCHARACTERIZED PROTEIN C17ORF53 HOMOLOG"/>
    <property type="match status" value="1"/>
</dbReference>
<feature type="compositionally biased region" description="Polar residues" evidence="1">
    <location>
        <begin position="401"/>
        <end position="416"/>
    </location>
</feature>
<feature type="region of interest" description="Disordered" evidence="1">
    <location>
        <begin position="401"/>
        <end position="448"/>
    </location>
</feature>
<dbReference type="PANTHER" id="PTHR14523:SF1">
    <property type="entry name" value="HOMOLOGOUS RECOMBINATION OB-FOLD PROTEIN"/>
    <property type="match status" value="1"/>
</dbReference>
<keyword evidence="4" id="KW-1185">Reference proteome</keyword>
<feature type="region of interest" description="Disordered" evidence="1">
    <location>
        <begin position="67"/>
        <end position="204"/>
    </location>
</feature>
<feature type="compositionally biased region" description="Polar residues" evidence="1">
    <location>
        <begin position="152"/>
        <end position="163"/>
    </location>
</feature>
<feature type="compositionally biased region" description="Pro residues" evidence="1">
    <location>
        <begin position="78"/>
        <end position="89"/>
    </location>
</feature>
<feature type="domain" description="Homologous recombination OB-fold protein OB-fold" evidence="2">
    <location>
        <begin position="291"/>
        <end position="374"/>
    </location>
</feature>
<feature type="compositionally biased region" description="Low complexity" evidence="1">
    <location>
        <begin position="185"/>
        <end position="199"/>
    </location>
</feature>
<gene>
    <name evidence="3" type="ORF">DL89DRAFT_318322</name>
</gene>
<evidence type="ECO:0000313" key="4">
    <source>
        <dbReference type="Proteomes" id="UP000193922"/>
    </source>
</evidence>
<evidence type="ECO:0000259" key="2">
    <source>
        <dbReference type="Pfam" id="PF15072"/>
    </source>
</evidence>
<proteinExistence type="predicted"/>
<dbReference type="GeneID" id="63807748"/>
<dbReference type="STRING" id="61395.A0A1Y1W5B5"/>
<dbReference type="Pfam" id="PF15072">
    <property type="entry name" value="HROB"/>
    <property type="match status" value="1"/>
</dbReference>
<evidence type="ECO:0000256" key="1">
    <source>
        <dbReference type="SAM" id="MobiDB-lite"/>
    </source>
</evidence>
<name>A0A1Y1W5B5_9FUNG</name>
<evidence type="ECO:0000313" key="3">
    <source>
        <dbReference type="EMBL" id="ORX68582.1"/>
    </source>
</evidence>
<dbReference type="AlphaFoldDB" id="A0A1Y1W5B5"/>
<dbReference type="EMBL" id="MCFD01000009">
    <property type="protein sequence ID" value="ORX68582.1"/>
    <property type="molecule type" value="Genomic_DNA"/>
</dbReference>
<dbReference type="RefSeq" id="XP_040742364.1">
    <property type="nucleotide sequence ID" value="XM_040891100.1"/>
</dbReference>
<comment type="caution">
    <text evidence="3">The sequence shown here is derived from an EMBL/GenBank/DDBJ whole genome shotgun (WGS) entry which is preliminary data.</text>
</comment>
<dbReference type="InterPro" id="IPR058570">
    <property type="entry name" value="HROB_OB"/>
</dbReference>
<dbReference type="OrthoDB" id="21443at2759"/>
<protein>
    <recommendedName>
        <fullName evidence="2">Homologous recombination OB-fold protein OB-fold domain-containing protein</fullName>
    </recommendedName>
</protein>
<organism evidence="3 4">
    <name type="scientific">Linderina pennispora</name>
    <dbReference type="NCBI Taxonomy" id="61395"/>
    <lineage>
        <taxon>Eukaryota</taxon>
        <taxon>Fungi</taxon>
        <taxon>Fungi incertae sedis</taxon>
        <taxon>Zoopagomycota</taxon>
        <taxon>Kickxellomycotina</taxon>
        <taxon>Kickxellomycetes</taxon>
        <taxon>Kickxellales</taxon>
        <taxon>Kickxellaceae</taxon>
        <taxon>Linderina</taxon>
    </lineage>
</organism>
<feature type="region of interest" description="Disordered" evidence="1">
    <location>
        <begin position="1"/>
        <end position="47"/>
    </location>
</feature>
<sequence>MFSSLQDAIKKLHENKKQTQPPPAKRPAVAPTATSSNADARGQDGALDFDLGTLDELHGADGLLDGLLDEDLGLDMPEPSPLLCPPPPAFQKRIQRPVQILPPARPAPRPQSPAQNPTNQLCPPASTPHRPVPHQSLQFTTPQRPSPPSQPNIGSQPFRSPYSTPRPPGARRPGSVVHQVESVARTRPTTTGTPATGPASTEIPGPAGLIGKQVSLSSVTQRPAPQFRTPLTKKVRSECAADSDFASDTWAELLKFLKMPDYKPSNAASITADIDHAKWPIRTVLQYTETKRVPTMLVRISDVHSSDVDSSAVLVDPTGEIRASVHKQIMRKYGQFLTADSSIVLRDVVSMKMPGTPPFLVVTEASIEKIFAPDHANRPGQITVSQMNRPINLVTQDSVHQMTAATPSRASKQPAQENPMLGSKDQQQKAIDLDTAQPEQPADDLFDLGSIDMSFFNDD</sequence>